<dbReference type="OrthoDB" id="9803017at2"/>
<feature type="compositionally biased region" description="Basic and acidic residues" evidence="3">
    <location>
        <begin position="1"/>
        <end position="10"/>
    </location>
</feature>
<name>A0A161SL18_9BACL</name>
<dbReference type="Proteomes" id="UP000076490">
    <property type="component" value="Unassembled WGS sequence"/>
</dbReference>
<protein>
    <submittedName>
        <fullName evidence="4">16S rRNA (Guanine(966)-N(2))-methyltransferase RsmD</fullName>
    </submittedName>
</protein>
<dbReference type="GO" id="GO:0031167">
    <property type="term" value="P:rRNA methylation"/>
    <property type="evidence" value="ECO:0007669"/>
    <property type="project" value="InterPro"/>
</dbReference>
<organism evidence="4 5">
    <name type="scientific">Bhargavaea cecembensis</name>
    <dbReference type="NCBI Taxonomy" id="394098"/>
    <lineage>
        <taxon>Bacteria</taxon>
        <taxon>Bacillati</taxon>
        <taxon>Bacillota</taxon>
        <taxon>Bacilli</taxon>
        <taxon>Bacillales</taxon>
        <taxon>Caryophanaceae</taxon>
        <taxon>Bhargavaea</taxon>
    </lineage>
</organism>
<reference evidence="4 5" key="1">
    <citation type="submission" date="2016-01" db="EMBL/GenBank/DDBJ databases">
        <title>Whole genome sequencing of Bhargavaea cecembensis T14.</title>
        <authorList>
            <person name="Hong K.W."/>
        </authorList>
    </citation>
    <scope>NUCLEOTIDE SEQUENCE [LARGE SCALE GENOMIC DNA]</scope>
    <source>
        <strain evidence="4 5">T14</strain>
    </source>
</reference>
<dbReference type="SUPFAM" id="SSF53335">
    <property type="entry name" value="S-adenosyl-L-methionine-dependent methyltransferases"/>
    <property type="match status" value="1"/>
</dbReference>
<evidence type="ECO:0000256" key="2">
    <source>
        <dbReference type="ARBA" id="ARBA00022679"/>
    </source>
</evidence>
<dbReference type="PROSITE" id="PS00092">
    <property type="entry name" value="N6_MTASE"/>
    <property type="match status" value="1"/>
</dbReference>
<dbReference type="InterPro" id="IPR004398">
    <property type="entry name" value="RNA_MeTrfase_RsmD"/>
</dbReference>
<dbReference type="InterPro" id="IPR002052">
    <property type="entry name" value="DNA_methylase_N6_adenine_CS"/>
</dbReference>
<dbReference type="GO" id="GO:0003676">
    <property type="term" value="F:nucleic acid binding"/>
    <property type="evidence" value="ECO:0007669"/>
    <property type="project" value="InterPro"/>
</dbReference>
<dbReference type="Gene3D" id="3.40.50.150">
    <property type="entry name" value="Vaccinia Virus protein VP39"/>
    <property type="match status" value="1"/>
</dbReference>
<evidence type="ECO:0000256" key="1">
    <source>
        <dbReference type="ARBA" id="ARBA00022603"/>
    </source>
</evidence>
<dbReference type="InterPro" id="IPR029063">
    <property type="entry name" value="SAM-dependent_MTases_sf"/>
</dbReference>
<accession>A0A161SL18</accession>
<dbReference type="PANTHER" id="PTHR43542">
    <property type="entry name" value="METHYLTRANSFERASE"/>
    <property type="match status" value="1"/>
</dbReference>
<dbReference type="AlphaFoldDB" id="A0A161SL18"/>
<dbReference type="PIRSF" id="PIRSF004553">
    <property type="entry name" value="CHP00095"/>
    <property type="match status" value="1"/>
</dbReference>
<keyword evidence="2 4" id="KW-0808">Transferase</keyword>
<evidence type="ECO:0000256" key="3">
    <source>
        <dbReference type="SAM" id="MobiDB-lite"/>
    </source>
</evidence>
<gene>
    <name evidence="4" type="ORF">AV656_04855</name>
</gene>
<comment type="caution">
    <text evidence="4">The sequence shown here is derived from an EMBL/GenBank/DDBJ whole genome shotgun (WGS) entry which is preliminary data.</text>
</comment>
<proteinExistence type="predicted"/>
<keyword evidence="1 4" id="KW-0489">Methyltransferase</keyword>
<dbReference type="NCBIfam" id="TIGR00095">
    <property type="entry name" value="16S rRNA (guanine(966)-N(2))-methyltransferase RsmD"/>
    <property type="match status" value="1"/>
</dbReference>
<dbReference type="Pfam" id="PF03602">
    <property type="entry name" value="Cons_hypoth95"/>
    <property type="match status" value="1"/>
</dbReference>
<dbReference type="CDD" id="cd02440">
    <property type="entry name" value="AdoMet_MTases"/>
    <property type="match status" value="1"/>
</dbReference>
<dbReference type="PANTHER" id="PTHR43542:SF1">
    <property type="entry name" value="METHYLTRANSFERASE"/>
    <property type="match status" value="1"/>
</dbReference>
<evidence type="ECO:0000313" key="5">
    <source>
        <dbReference type="Proteomes" id="UP000076490"/>
    </source>
</evidence>
<dbReference type="GO" id="GO:0008168">
    <property type="term" value="F:methyltransferase activity"/>
    <property type="evidence" value="ECO:0007669"/>
    <property type="project" value="UniProtKB-KW"/>
</dbReference>
<sequence>MRIISGERRGLQLKSASGTGTRPTSDKVKESLFNMIGPYFEGGRVLDLFAGSGGLAVEALSRGMDHAVLIEKDRRAQAAILENVKKCRYDDRVELIRADARQAVRRMIAKGEPFDLVFLDPPYARDTYYKLAGELAGAGLIAGSGTVVCEHDRSVTLPDSFGEFCKDKESVYGSTVISIYRHAVGEGEENG</sequence>
<dbReference type="EMBL" id="LQNT01000009">
    <property type="protein sequence ID" value="KZE38253.1"/>
    <property type="molecule type" value="Genomic_DNA"/>
</dbReference>
<feature type="region of interest" description="Disordered" evidence="3">
    <location>
        <begin position="1"/>
        <end position="25"/>
    </location>
</feature>
<evidence type="ECO:0000313" key="4">
    <source>
        <dbReference type="EMBL" id="KZE38253.1"/>
    </source>
</evidence>
<feature type="compositionally biased region" description="Polar residues" evidence="3">
    <location>
        <begin position="14"/>
        <end position="23"/>
    </location>
</feature>